<proteinExistence type="predicted"/>
<dbReference type="EMBL" id="GGEC01082109">
    <property type="protein sequence ID" value="MBX62593.1"/>
    <property type="molecule type" value="Transcribed_RNA"/>
</dbReference>
<sequence length="39" mass="4564">MLTTTMMCLIIVGDIHFPRKLNPSSKQMLRTVQHVFLDF</sequence>
<dbReference type="AlphaFoldDB" id="A0A2P2Q6H5"/>
<name>A0A2P2Q6H5_RHIMU</name>
<evidence type="ECO:0000313" key="1">
    <source>
        <dbReference type="EMBL" id="MBX62593.1"/>
    </source>
</evidence>
<reference evidence="1" key="1">
    <citation type="submission" date="2018-02" db="EMBL/GenBank/DDBJ databases">
        <title>Rhizophora mucronata_Transcriptome.</title>
        <authorList>
            <person name="Meera S.P."/>
            <person name="Sreeshan A."/>
            <person name="Augustine A."/>
        </authorList>
    </citation>
    <scope>NUCLEOTIDE SEQUENCE</scope>
    <source>
        <tissue evidence="1">Leaf</tissue>
    </source>
</reference>
<organism evidence="1">
    <name type="scientific">Rhizophora mucronata</name>
    <name type="common">Asiatic mangrove</name>
    <dbReference type="NCBI Taxonomy" id="61149"/>
    <lineage>
        <taxon>Eukaryota</taxon>
        <taxon>Viridiplantae</taxon>
        <taxon>Streptophyta</taxon>
        <taxon>Embryophyta</taxon>
        <taxon>Tracheophyta</taxon>
        <taxon>Spermatophyta</taxon>
        <taxon>Magnoliopsida</taxon>
        <taxon>eudicotyledons</taxon>
        <taxon>Gunneridae</taxon>
        <taxon>Pentapetalae</taxon>
        <taxon>rosids</taxon>
        <taxon>fabids</taxon>
        <taxon>Malpighiales</taxon>
        <taxon>Rhizophoraceae</taxon>
        <taxon>Rhizophora</taxon>
    </lineage>
</organism>
<accession>A0A2P2Q6H5</accession>
<protein>
    <submittedName>
        <fullName evidence="1">Uncharacterized protein</fullName>
    </submittedName>
</protein>